<feature type="region of interest" description="Disordered" evidence="1">
    <location>
        <begin position="387"/>
        <end position="410"/>
    </location>
</feature>
<proteinExistence type="predicted"/>
<accession>A0A5J4WGK7</accession>
<reference evidence="2 3" key="1">
    <citation type="submission" date="2019-03" db="EMBL/GenBank/DDBJ databases">
        <title>Single cell metagenomics reveals metabolic interactions within the superorganism composed of flagellate Streblomastix strix and complex community of Bacteroidetes bacteria on its surface.</title>
        <authorList>
            <person name="Treitli S.C."/>
            <person name="Kolisko M."/>
            <person name="Husnik F."/>
            <person name="Keeling P."/>
            <person name="Hampl V."/>
        </authorList>
    </citation>
    <scope>NUCLEOTIDE SEQUENCE [LARGE SCALE GENOMIC DNA]</scope>
    <source>
        <strain evidence="2">ST1C</strain>
    </source>
</reference>
<name>A0A5J4WGK7_9EUKA</name>
<evidence type="ECO:0000313" key="2">
    <source>
        <dbReference type="EMBL" id="KAA6394174.1"/>
    </source>
</evidence>
<dbReference type="AlphaFoldDB" id="A0A5J4WGK7"/>
<comment type="caution">
    <text evidence="2">The sequence shown here is derived from an EMBL/GenBank/DDBJ whole genome shotgun (WGS) entry which is preliminary data.</text>
</comment>
<evidence type="ECO:0000256" key="1">
    <source>
        <dbReference type="SAM" id="MobiDB-lite"/>
    </source>
</evidence>
<evidence type="ECO:0000313" key="3">
    <source>
        <dbReference type="Proteomes" id="UP000324800"/>
    </source>
</evidence>
<sequence length="591" mass="63803">MELCQEAIGIASRGYVISLFALKLTAALAAGSPATIASYTLFNYIANVFEGIFIVHFTQQVQTIEHVAVSLAANGARQMRLFSKIANFGSKILGYVKHAAYWIVLTLYKVLSSVAGPVGMIHPGICGVLDAGAGLAEQMIDQIIMNRYNNPLSQQQIHTVRQLITNDMAYYIQQSKCGGNSANGQLQNEDYQLFIDNDYALVYAANNQIIDSQVSDFALKIAPDGLLTVKNLNVLNFDFVAQIDELINEVNQLQSTVGSIDADIIGIKNDIITMQQELVRRQHFRGYYLLNADIQNLLNSADGDFAFSAESGTVWMYDTGWCISGQIVTDQVSPASDNISMADSGAGVAGIQNNQVRGDHQHPLQVSSILPSADTAHGEAGTATTYARSDHTHQVNLSNDEPLKDSGTRTAGASNIYASATHQHPLNIDPTVANVPLVNATAAANGSSDYYCTNDNVHPQQLTYDGNITAAKFIKTDQMLTGFSDSQEFLPNLQANMLNINNAPFTQNGIMQINPTAINNDDSLRISRSDPNTGNATIQLGCSRTSNIDAIVGQWTIFTPSSSSAVNPQVFILSLASEVGFNTRGLQISAD</sequence>
<protein>
    <submittedName>
        <fullName evidence="2">Uncharacterized protein</fullName>
    </submittedName>
</protein>
<dbReference type="EMBL" id="SNRW01002019">
    <property type="protein sequence ID" value="KAA6394174.1"/>
    <property type="molecule type" value="Genomic_DNA"/>
</dbReference>
<organism evidence="2 3">
    <name type="scientific">Streblomastix strix</name>
    <dbReference type="NCBI Taxonomy" id="222440"/>
    <lineage>
        <taxon>Eukaryota</taxon>
        <taxon>Metamonada</taxon>
        <taxon>Preaxostyla</taxon>
        <taxon>Oxymonadida</taxon>
        <taxon>Streblomastigidae</taxon>
        <taxon>Streblomastix</taxon>
    </lineage>
</organism>
<gene>
    <name evidence="2" type="ORF">EZS28_010299</name>
</gene>
<dbReference type="Proteomes" id="UP000324800">
    <property type="component" value="Unassembled WGS sequence"/>
</dbReference>